<dbReference type="AlphaFoldDB" id="A0A8D8A7L0"/>
<organism evidence="1">
    <name type="scientific">Culex pipiens</name>
    <name type="common">House mosquito</name>
    <dbReference type="NCBI Taxonomy" id="7175"/>
    <lineage>
        <taxon>Eukaryota</taxon>
        <taxon>Metazoa</taxon>
        <taxon>Ecdysozoa</taxon>
        <taxon>Arthropoda</taxon>
        <taxon>Hexapoda</taxon>
        <taxon>Insecta</taxon>
        <taxon>Pterygota</taxon>
        <taxon>Neoptera</taxon>
        <taxon>Endopterygota</taxon>
        <taxon>Diptera</taxon>
        <taxon>Nematocera</taxon>
        <taxon>Culicoidea</taxon>
        <taxon>Culicidae</taxon>
        <taxon>Culicinae</taxon>
        <taxon>Culicini</taxon>
        <taxon>Culex</taxon>
        <taxon>Culex</taxon>
    </lineage>
</organism>
<dbReference type="EMBL" id="HBUE01304119">
    <property type="protein sequence ID" value="CAG6580250.1"/>
    <property type="molecule type" value="Transcribed_RNA"/>
</dbReference>
<dbReference type="EMBL" id="HBUE01198046">
    <property type="protein sequence ID" value="CAG6528505.1"/>
    <property type="molecule type" value="Transcribed_RNA"/>
</dbReference>
<protein>
    <submittedName>
        <fullName evidence="1">(northern house mosquito) hypothetical protein</fullName>
    </submittedName>
</protein>
<reference evidence="1" key="1">
    <citation type="submission" date="2021-05" db="EMBL/GenBank/DDBJ databases">
        <authorList>
            <person name="Alioto T."/>
            <person name="Alioto T."/>
            <person name="Gomez Garrido J."/>
        </authorList>
    </citation>
    <scope>NUCLEOTIDE SEQUENCE</scope>
</reference>
<sequence>MLPHRLEIHSKIFIRQKRNTTHDQLVPLLKTSDFLANSVDLFVQCLESTFVHRESCSTLIFEAGDVARNSIKLVVELSLHRFDFLGDRCIYCINSLLGELKLLGHSIHQVFQGHRFWSSIVRIVIGSTALYRVCFDFADDR</sequence>
<evidence type="ECO:0000313" key="1">
    <source>
        <dbReference type="EMBL" id="CAG6451757.1"/>
    </source>
</evidence>
<dbReference type="EMBL" id="HBUE01019134">
    <property type="protein sequence ID" value="CAG6451757.1"/>
    <property type="molecule type" value="Transcribed_RNA"/>
</dbReference>
<name>A0A8D8A7L0_CULPI</name>
<proteinExistence type="predicted"/>
<accession>A0A8D8A7L0</accession>